<keyword evidence="1" id="KW-0812">Transmembrane</keyword>
<proteinExistence type="predicted"/>
<protein>
    <submittedName>
        <fullName evidence="2">Uncharacterized protein</fullName>
    </submittedName>
</protein>
<organism evidence="2 3">
    <name type="scientific">Erythrobacter longus</name>
    <dbReference type="NCBI Taxonomy" id="1044"/>
    <lineage>
        <taxon>Bacteria</taxon>
        <taxon>Pseudomonadati</taxon>
        <taxon>Pseudomonadota</taxon>
        <taxon>Alphaproteobacteria</taxon>
        <taxon>Sphingomonadales</taxon>
        <taxon>Erythrobacteraceae</taxon>
        <taxon>Erythrobacter/Porphyrobacter group</taxon>
        <taxon>Erythrobacter</taxon>
    </lineage>
</organism>
<evidence type="ECO:0000313" key="3">
    <source>
        <dbReference type="Proteomes" id="UP000027647"/>
    </source>
</evidence>
<sequence>MSNAILTADGFLNAAPAPEIERRRLPGRKRRALVLTDETARHRFRATLPRHVTEVLDCGEQHFETAAASLWRLTRDDVRGFASVYFATFAAVLVFIL</sequence>
<keyword evidence="3" id="KW-1185">Reference proteome</keyword>
<evidence type="ECO:0000313" key="2">
    <source>
        <dbReference type="EMBL" id="KEO91130.1"/>
    </source>
</evidence>
<feature type="transmembrane region" description="Helical" evidence="1">
    <location>
        <begin position="78"/>
        <end position="96"/>
    </location>
</feature>
<gene>
    <name evidence="2" type="ORF">EH31_00265</name>
</gene>
<dbReference type="Proteomes" id="UP000027647">
    <property type="component" value="Unassembled WGS sequence"/>
</dbReference>
<keyword evidence="1" id="KW-1133">Transmembrane helix</keyword>
<reference evidence="2 3" key="1">
    <citation type="submission" date="2014-04" db="EMBL/GenBank/DDBJ databases">
        <title>A comprehensive comparison of genomes of Erythrobacter spp. strains.</title>
        <authorList>
            <person name="Zheng Q."/>
        </authorList>
    </citation>
    <scope>NUCLEOTIDE SEQUENCE [LARGE SCALE GENOMIC DNA]</scope>
    <source>
        <strain evidence="2 3">DSM 6997</strain>
    </source>
</reference>
<dbReference type="AlphaFoldDB" id="A0A074MEG4"/>
<dbReference type="RefSeq" id="WP_241765787.1">
    <property type="nucleotide sequence ID" value="NZ_JMIW01000001.1"/>
</dbReference>
<accession>A0A074MEG4</accession>
<name>A0A074MEG4_ERYLO</name>
<comment type="caution">
    <text evidence="2">The sequence shown here is derived from an EMBL/GenBank/DDBJ whole genome shotgun (WGS) entry which is preliminary data.</text>
</comment>
<evidence type="ECO:0000256" key="1">
    <source>
        <dbReference type="SAM" id="Phobius"/>
    </source>
</evidence>
<dbReference type="EMBL" id="JMIW01000001">
    <property type="protein sequence ID" value="KEO91130.1"/>
    <property type="molecule type" value="Genomic_DNA"/>
</dbReference>
<keyword evidence="1" id="KW-0472">Membrane</keyword>